<organism evidence="1">
    <name type="scientific">marine sediment metagenome</name>
    <dbReference type="NCBI Taxonomy" id="412755"/>
    <lineage>
        <taxon>unclassified sequences</taxon>
        <taxon>metagenomes</taxon>
        <taxon>ecological metagenomes</taxon>
    </lineage>
</organism>
<accession>A0A0F9G4H0</accession>
<sequence length="74" mass="8785">MLTEKEKKEKFSVFVELNIELIAELVSKIQKVKRNNIIMYADIGTENTMYTKIENIYQKYHSNFFKLSSITLSF</sequence>
<dbReference type="EMBL" id="LAZR01019149">
    <property type="protein sequence ID" value="KKL93573.1"/>
    <property type="molecule type" value="Genomic_DNA"/>
</dbReference>
<protein>
    <submittedName>
        <fullName evidence="1">Uncharacterized protein</fullName>
    </submittedName>
</protein>
<gene>
    <name evidence="1" type="ORF">LCGC14_1873310</name>
</gene>
<dbReference type="AlphaFoldDB" id="A0A0F9G4H0"/>
<evidence type="ECO:0000313" key="1">
    <source>
        <dbReference type="EMBL" id="KKL93573.1"/>
    </source>
</evidence>
<name>A0A0F9G4H0_9ZZZZ</name>
<proteinExistence type="predicted"/>
<comment type="caution">
    <text evidence="1">The sequence shown here is derived from an EMBL/GenBank/DDBJ whole genome shotgun (WGS) entry which is preliminary data.</text>
</comment>
<reference evidence="1" key="1">
    <citation type="journal article" date="2015" name="Nature">
        <title>Complex archaea that bridge the gap between prokaryotes and eukaryotes.</title>
        <authorList>
            <person name="Spang A."/>
            <person name="Saw J.H."/>
            <person name="Jorgensen S.L."/>
            <person name="Zaremba-Niedzwiedzka K."/>
            <person name="Martijn J."/>
            <person name="Lind A.E."/>
            <person name="van Eijk R."/>
            <person name="Schleper C."/>
            <person name="Guy L."/>
            <person name="Ettema T.J."/>
        </authorList>
    </citation>
    <scope>NUCLEOTIDE SEQUENCE</scope>
</reference>